<accession>A0A9F2RE37</accession>
<keyword evidence="2" id="KW-1185">Reference proteome</keyword>
<dbReference type="OrthoDB" id="10463859at2759"/>
<feature type="signal peptide" evidence="1">
    <location>
        <begin position="1"/>
        <end position="22"/>
    </location>
</feature>
<dbReference type="OMA" id="ASHRCQG"/>
<dbReference type="GeneID" id="103061251"/>
<protein>
    <submittedName>
        <fullName evidence="3">Crotamine-like</fullName>
    </submittedName>
</protein>
<dbReference type="Proteomes" id="UP000695026">
    <property type="component" value="Unplaced"/>
</dbReference>
<dbReference type="AlphaFoldDB" id="A0A9F2RE37"/>
<organism evidence="2 3">
    <name type="scientific">Python bivittatus</name>
    <name type="common">Burmese python</name>
    <name type="synonym">Python molurus bivittatus</name>
    <dbReference type="NCBI Taxonomy" id="176946"/>
    <lineage>
        <taxon>Eukaryota</taxon>
        <taxon>Metazoa</taxon>
        <taxon>Chordata</taxon>
        <taxon>Craniata</taxon>
        <taxon>Vertebrata</taxon>
        <taxon>Euteleostomi</taxon>
        <taxon>Lepidosauria</taxon>
        <taxon>Squamata</taxon>
        <taxon>Bifurcata</taxon>
        <taxon>Unidentata</taxon>
        <taxon>Episquamata</taxon>
        <taxon>Toxicofera</taxon>
        <taxon>Serpentes</taxon>
        <taxon>Henophidia</taxon>
        <taxon>Pythonidae</taxon>
        <taxon>Python</taxon>
    </lineage>
</organism>
<reference evidence="3" key="1">
    <citation type="submission" date="2025-08" db="UniProtKB">
        <authorList>
            <consortium name="RefSeq"/>
        </authorList>
    </citation>
    <scope>IDENTIFICATION</scope>
    <source>
        <tissue evidence="3">Liver</tissue>
    </source>
</reference>
<evidence type="ECO:0000313" key="3">
    <source>
        <dbReference type="RefSeq" id="XP_007444912.1"/>
    </source>
</evidence>
<keyword evidence="1" id="KW-0732">Signal</keyword>
<evidence type="ECO:0000256" key="1">
    <source>
        <dbReference type="SAM" id="SignalP"/>
    </source>
</evidence>
<proteinExistence type="predicted"/>
<feature type="chain" id="PRO_5039904381" evidence="1">
    <location>
        <begin position="23"/>
        <end position="80"/>
    </location>
</feature>
<dbReference type="RefSeq" id="XP_007444912.1">
    <property type="nucleotide sequence ID" value="XM_007444850.1"/>
</dbReference>
<sequence length="80" mass="9098">MKILYLLFASLLLAFLPEPGNASHRCQGKGGHCCLFKNCRYQNMGRVDCQPGWTCCRRGRWKIMPSPSTTLDVFKICPMT</sequence>
<name>A0A9F2RE37_PYTBI</name>
<evidence type="ECO:0000313" key="2">
    <source>
        <dbReference type="Proteomes" id="UP000695026"/>
    </source>
</evidence>
<gene>
    <name evidence="3" type="primary">LOC103061251</name>
</gene>
<dbReference type="KEGG" id="pbi:103061251"/>